<accession>A0A517TYZ7</accession>
<keyword evidence="3" id="KW-1185">Reference proteome</keyword>
<dbReference type="Proteomes" id="UP000317909">
    <property type="component" value="Chromosome"/>
</dbReference>
<keyword evidence="1" id="KW-1133">Transmembrane helix</keyword>
<evidence type="ECO:0000313" key="2">
    <source>
        <dbReference type="EMBL" id="QDT73603.1"/>
    </source>
</evidence>
<evidence type="ECO:0008006" key="4">
    <source>
        <dbReference type="Google" id="ProtNLM"/>
    </source>
</evidence>
<dbReference type="KEGG" id="llh:I41_27920"/>
<dbReference type="SUPFAM" id="SSF52833">
    <property type="entry name" value="Thioredoxin-like"/>
    <property type="match status" value="1"/>
</dbReference>
<gene>
    <name evidence="2" type="ORF">I41_27920</name>
</gene>
<reference evidence="2 3" key="1">
    <citation type="submission" date="2019-02" db="EMBL/GenBank/DDBJ databases">
        <title>Deep-cultivation of Planctomycetes and their phenomic and genomic characterization uncovers novel biology.</title>
        <authorList>
            <person name="Wiegand S."/>
            <person name="Jogler M."/>
            <person name="Boedeker C."/>
            <person name="Pinto D."/>
            <person name="Vollmers J."/>
            <person name="Rivas-Marin E."/>
            <person name="Kohn T."/>
            <person name="Peeters S.H."/>
            <person name="Heuer A."/>
            <person name="Rast P."/>
            <person name="Oberbeckmann S."/>
            <person name="Bunk B."/>
            <person name="Jeske O."/>
            <person name="Meyerdierks A."/>
            <person name="Storesund J.E."/>
            <person name="Kallscheuer N."/>
            <person name="Luecker S."/>
            <person name="Lage O.M."/>
            <person name="Pohl T."/>
            <person name="Merkel B.J."/>
            <person name="Hornburger P."/>
            <person name="Mueller R.-W."/>
            <person name="Bruemmer F."/>
            <person name="Labrenz M."/>
            <person name="Spormann A.M."/>
            <person name="Op den Camp H."/>
            <person name="Overmann J."/>
            <person name="Amann R."/>
            <person name="Jetten M.S.M."/>
            <person name="Mascher T."/>
            <person name="Medema M.H."/>
            <person name="Devos D.P."/>
            <person name="Kaster A.-K."/>
            <person name="Ovreas L."/>
            <person name="Rohde M."/>
            <person name="Galperin M.Y."/>
            <person name="Jogler C."/>
        </authorList>
    </citation>
    <scope>NUCLEOTIDE SEQUENCE [LARGE SCALE GENOMIC DNA]</scope>
    <source>
        <strain evidence="2 3">I41</strain>
    </source>
</reference>
<dbReference type="EMBL" id="CP036339">
    <property type="protein sequence ID" value="QDT73603.1"/>
    <property type="molecule type" value="Genomic_DNA"/>
</dbReference>
<dbReference type="AlphaFoldDB" id="A0A517TYZ7"/>
<evidence type="ECO:0000256" key="1">
    <source>
        <dbReference type="SAM" id="Phobius"/>
    </source>
</evidence>
<proteinExistence type="predicted"/>
<dbReference type="Gene3D" id="3.40.30.10">
    <property type="entry name" value="Glutaredoxin"/>
    <property type="match status" value="1"/>
</dbReference>
<organism evidence="2 3">
    <name type="scientific">Lacipirellula limnantheis</name>
    <dbReference type="NCBI Taxonomy" id="2528024"/>
    <lineage>
        <taxon>Bacteria</taxon>
        <taxon>Pseudomonadati</taxon>
        <taxon>Planctomycetota</taxon>
        <taxon>Planctomycetia</taxon>
        <taxon>Pirellulales</taxon>
        <taxon>Lacipirellulaceae</taxon>
        <taxon>Lacipirellula</taxon>
    </lineage>
</organism>
<protein>
    <recommendedName>
        <fullName evidence="4">RedB protein</fullName>
    </recommendedName>
</protein>
<keyword evidence="1" id="KW-0812">Transmembrane</keyword>
<dbReference type="InterPro" id="IPR036249">
    <property type="entry name" value="Thioredoxin-like_sf"/>
</dbReference>
<keyword evidence="1" id="KW-0472">Membrane</keyword>
<feature type="transmembrane region" description="Helical" evidence="1">
    <location>
        <begin position="6"/>
        <end position="27"/>
    </location>
</feature>
<sequence>MMLVTMLTAVWLVTIVGGFAVLANHSLSPGRQHRPPRHWPAASVIACSATSASLVMFIHPDCPCALASLGELDRLIARHADRLHVSLLVYERLSNQPRRQPPPAVNGVSMILDVGGREALRFGAATSGQVALYDAAGLLQFNGGITVARGHAGDSDGTAAIDAILRGEEPAVRQTPVFGCSIVDHDRRP</sequence>
<evidence type="ECO:0000313" key="3">
    <source>
        <dbReference type="Proteomes" id="UP000317909"/>
    </source>
</evidence>
<name>A0A517TYZ7_9BACT</name>